<dbReference type="OrthoDB" id="779901at2759"/>
<feature type="domain" description="Response regulatory" evidence="3">
    <location>
        <begin position="1"/>
        <end position="69"/>
    </location>
</feature>
<keyword evidence="2" id="KW-0812">Transmembrane</keyword>
<protein>
    <submittedName>
        <fullName evidence="4">Histidine kinase</fullName>
    </submittedName>
</protein>
<keyword evidence="5" id="KW-1185">Reference proteome</keyword>
<keyword evidence="2" id="KW-0472">Membrane</keyword>
<dbReference type="GO" id="GO:0000160">
    <property type="term" value="P:phosphorelay signal transduction system"/>
    <property type="evidence" value="ECO:0007669"/>
    <property type="project" value="InterPro"/>
</dbReference>
<name>A0A9E7JW17_9LILI</name>
<dbReference type="AlphaFoldDB" id="A0A9E7JW17"/>
<evidence type="ECO:0000256" key="2">
    <source>
        <dbReference type="SAM" id="Phobius"/>
    </source>
</evidence>
<evidence type="ECO:0000313" key="5">
    <source>
        <dbReference type="Proteomes" id="UP001055439"/>
    </source>
</evidence>
<reference evidence="4" key="1">
    <citation type="submission" date="2022-05" db="EMBL/GenBank/DDBJ databases">
        <title>The Musa troglodytarum L. genome provides insights into the mechanism of non-climacteric behaviour and enrichment of carotenoids.</title>
        <authorList>
            <person name="Wang J."/>
        </authorList>
    </citation>
    <scope>NUCLEOTIDE SEQUENCE</scope>
    <source>
        <tissue evidence="4">Leaf</tissue>
    </source>
</reference>
<sequence length="113" mass="12806">MEAVNILIKHGKVPFECYQDVLHLHIPILAMTADVIHATHEECLRCGMDGYVSKPFEGNSCTGKYSTKSVMSPQKEKLLTAFREWKVLIQKKVITRVFLYGTAFATTNVLFVE</sequence>
<dbReference type="PROSITE" id="PS50110">
    <property type="entry name" value="RESPONSE_REGULATORY"/>
    <property type="match status" value="1"/>
</dbReference>
<dbReference type="GO" id="GO:0016301">
    <property type="term" value="F:kinase activity"/>
    <property type="evidence" value="ECO:0007669"/>
    <property type="project" value="UniProtKB-KW"/>
</dbReference>
<evidence type="ECO:0000259" key="3">
    <source>
        <dbReference type="PROSITE" id="PS50110"/>
    </source>
</evidence>
<accession>A0A9E7JW17</accession>
<keyword evidence="2" id="KW-1133">Transmembrane helix</keyword>
<dbReference type="SUPFAM" id="SSF52172">
    <property type="entry name" value="CheY-like"/>
    <property type="match status" value="1"/>
</dbReference>
<gene>
    <name evidence="4" type="ORF">MUK42_37619</name>
</gene>
<dbReference type="InterPro" id="IPR001789">
    <property type="entry name" value="Sig_transdc_resp-reg_receiver"/>
</dbReference>
<evidence type="ECO:0000256" key="1">
    <source>
        <dbReference type="PROSITE-ProRule" id="PRU00169"/>
    </source>
</evidence>
<organism evidence="4 5">
    <name type="scientific">Musa troglodytarum</name>
    <name type="common">fe'i banana</name>
    <dbReference type="NCBI Taxonomy" id="320322"/>
    <lineage>
        <taxon>Eukaryota</taxon>
        <taxon>Viridiplantae</taxon>
        <taxon>Streptophyta</taxon>
        <taxon>Embryophyta</taxon>
        <taxon>Tracheophyta</taxon>
        <taxon>Spermatophyta</taxon>
        <taxon>Magnoliopsida</taxon>
        <taxon>Liliopsida</taxon>
        <taxon>Zingiberales</taxon>
        <taxon>Musaceae</taxon>
        <taxon>Musa</taxon>
    </lineage>
</organism>
<proteinExistence type="predicted"/>
<keyword evidence="4" id="KW-0418">Kinase</keyword>
<feature type="transmembrane region" description="Helical" evidence="2">
    <location>
        <begin position="93"/>
        <end position="112"/>
    </location>
</feature>
<evidence type="ECO:0000313" key="4">
    <source>
        <dbReference type="EMBL" id="URD94456.1"/>
    </source>
</evidence>
<dbReference type="Gene3D" id="3.40.50.2300">
    <property type="match status" value="1"/>
</dbReference>
<comment type="caution">
    <text evidence="1">Lacks conserved residue(s) required for the propagation of feature annotation.</text>
</comment>
<dbReference type="EMBL" id="CP097506">
    <property type="protein sequence ID" value="URD94456.1"/>
    <property type="molecule type" value="Genomic_DNA"/>
</dbReference>
<dbReference type="InterPro" id="IPR011006">
    <property type="entry name" value="CheY-like_superfamily"/>
</dbReference>
<dbReference type="Proteomes" id="UP001055439">
    <property type="component" value="Chromosome 4"/>
</dbReference>
<keyword evidence="4" id="KW-0808">Transferase</keyword>